<dbReference type="AlphaFoldDB" id="A0A1F5SHB3"/>
<evidence type="ECO:0000256" key="2">
    <source>
        <dbReference type="ARBA" id="ARBA00022741"/>
    </source>
</evidence>
<dbReference type="PANTHER" id="PTHR42711">
    <property type="entry name" value="ABC TRANSPORTER ATP-BINDING PROTEIN"/>
    <property type="match status" value="1"/>
</dbReference>
<organism evidence="5 6">
    <name type="scientific">Candidatus Falkowbacteria bacterium RIFOXYA2_FULL_47_19</name>
    <dbReference type="NCBI Taxonomy" id="1797994"/>
    <lineage>
        <taxon>Bacteria</taxon>
        <taxon>Candidatus Falkowiibacteriota</taxon>
    </lineage>
</organism>
<dbReference type="InterPro" id="IPR003593">
    <property type="entry name" value="AAA+_ATPase"/>
</dbReference>
<evidence type="ECO:0000259" key="4">
    <source>
        <dbReference type="PROSITE" id="PS50893"/>
    </source>
</evidence>
<reference evidence="5 6" key="1">
    <citation type="journal article" date="2016" name="Nat. Commun.">
        <title>Thousands of microbial genomes shed light on interconnected biogeochemical processes in an aquifer system.</title>
        <authorList>
            <person name="Anantharaman K."/>
            <person name="Brown C.T."/>
            <person name="Hug L.A."/>
            <person name="Sharon I."/>
            <person name="Castelle C.J."/>
            <person name="Probst A.J."/>
            <person name="Thomas B.C."/>
            <person name="Singh A."/>
            <person name="Wilkins M.J."/>
            <person name="Karaoz U."/>
            <person name="Brodie E.L."/>
            <person name="Williams K.H."/>
            <person name="Hubbard S.S."/>
            <person name="Banfield J.F."/>
        </authorList>
    </citation>
    <scope>NUCLEOTIDE SEQUENCE [LARGE SCALE GENOMIC DNA]</scope>
</reference>
<name>A0A1F5SHB3_9BACT</name>
<comment type="caution">
    <text evidence="5">The sequence shown here is derived from an EMBL/GenBank/DDBJ whole genome shotgun (WGS) entry which is preliminary data.</text>
</comment>
<sequence length="332" mass="38127">MPVIEVKNLSKNYPYHKKQPGLKAAFKALFKREKLEAEAVRGISFKIDEGELVGFLGPNGAGKTTTLKMLSGILHPTAGEISVLGFIPWDRKKDYQRQFSLVMGQKNQLWWDLPPSESFLLNKAIYEIDDDGFKKTLDELVELLDVGDILNVPVRKLSLGQRMKCELIAALLHAPKVLFLDEPTIGLDVVAQKNIRDFIKKYNRMSRTTIILTSHYMEDIKELCRRVIIIDQGRIIYDGNLDDLIKKYAPYKELKIIFNEKIDRSRLEKFGDITDFDGFSASWRIERRNIKAKAAEILASDLPVDDILINEIGIDRVIRRIFKNGYDDNKIK</sequence>
<evidence type="ECO:0000256" key="1">
    <source>
        <dbReference type="ARBA" id="ARBA00022448"/>
    </source>
</evidence>
<dbReference type="Proteomes" id="UP000178367">
    <property type="component" value="Unassembled WGS sequence"/>
</dbReference>
<dbReference type="GO" id="GO:0005524">
    <property type="term" value="F:ATP binding"/>
    <property type="evidence" value="ECO:0007669"/>
    <property type="project" value="UniProtKB-KW"/>
</dbReference>
<evidence type="ECO:0000313" key="6">
    <source>
        <dbReference type="Proteomes" id="UP000178367"/>
    </source>
</evidence>
<evidence type="ECO:0000313" key="5">
    <source>
        <dbReference type="EMBL" id="OGF25936.1"/>
    </source>
</evidence>
<dbReference type="SMART" id="SM00382">
    <property type="entry name" value="AAA"/>
    <property type="match status" value="1"/>
</dbReference>
<dbReference type="InterPro" id="IPR027417">
    <property type="entry name" value="P-loop_NTPase"/>
</dbReference>
<dbReference type="STRING" id="1797994.A2227_05540"/>
<dbReference type="Gene3D" id="3.40.50.300">
    <property type="entry name" value="P-loop containing nucleotide triphosphate hydrolases"/>
    <property type="match status" value="1"/>
</dbReference>
<protein>
    <recommendedName>
        <fullName evidence="4">ABC transporter domain-containing protein</fullName>
    </recommendedName>
</protein>
<dbReference type="InterPro" id="IPR050763">
    <property type="entry name" value="ABC_transporter_ATP-binding"/>
</dbReference>
<evidence type="ECO:0000256" key="3">
    <source>
        <dbReference type="ARBA" id="ARBA00022840"/>
    </source>
</evidence>
<keyword evidence="2" id="KW-0547">Nucleotide-binding</keyword>
<feature type="domain" description="ABC transporter" evidence="4">
    <location>
        <begin position="24"/>
        <end position="257"/>
    </location>
</feature>
<keyword evidence="1" id="KW-0813">Transport</keyword>
<gene>
    <name evidence="5" type="ORF">A2227_05540</name>
</gene>
<dbReference type="InterPro" id="IPR003439">
    <property type="entry name" value="ABC_transporter-like_ATP-bd"/>
</dbReference>
<dbReference type="PROSITE" id="PS50893">
    <property type="entry name" value="ABC_TRANSPORTER_2"/>
    <property type="match status" value="1"/>
</dbReference>
<dbReference type="EMBL" id="MFGB01000018">
    <property type="protein sequence ID" value="OGF25936.1"/>
    <property type="molecule type" value="Genomic_DNA"/>
</dbReference>
<proteinExistence type="predicted"/>
<dbReference type="GO" id="GO:0016887">
    <property type="term" value="F:ATP hydrolysis activity"/>
    <property type="evidence" value="ECO:0007669"/>
    <property type="project" value="InterPro"/>
</dbReference>
<dbReference type="SUPFAM" id="SSF52540">
    <property type="entry name" value="P-loop containing nucleoside triphosphate hydrolases"/>
    <property type="match status" value="1"/>
</dbReference>
<dbReference type="Pfam" id="PF00005">
    <property type="entry name" value="ABC_tran"/>
    <property type="match status" value="1"/>
</dbReference>
<keyword evidence="3" id="KW-0067">ATP-binding</keyword>
<dbReference type="PANTHER" id="PTHR42711:SF4">
    <property type="entry name" value="ABC TRANSPORTER RELATED"/>
    <property type="match status" value="1"/>
</dbReference>
<dbReference type="CDD" id="cd03267">
    <property type="entry name" value="ABC_NatA_like"/>
    <property type="match status" value="1"/>
</dbReference>
<accession>A0A1F5SHB3</accession>